<dbReference type="Gene3D" id="3.40.50.150">
    <property type="entry name" value="Vaccinia Virus protein VP39"/>
    <property type="match status" value="1"/>
</dbReference>
<proteinExistence type="predicted"/>
<evidence type="ECO:0000313" key="3">
    <source>
        <dbReference type="Proteomes" id="UP000500953"/>
    </source>
</evidence>
<reference evidence="2 3" key="1">
    <citation type="journal article" date="2019" name="ACS Chem. Biol.">
        <title>Identification and Mobilization of a Cryptic Antibiotic Biosynthesis Gene Locus from a Human-Pathogenic Nocardia Isolate.</title>
        <authorList>
            <person name="Herisse M."/>
            <person name="Ishida K."/>
            <person name="Porter J.L."/>
            <person name="Howden B."/>
            <person name="Hertweck C."/>
            <person name="Stinear T.P."/>
            <person name="Pidot S.J."/>
        </authorList>
    </citation>
    <scope>NUCLEOTIDE SEQUENCE [LARGE SCALE GENOMIC DNA]</scope>
    <source>
        <strain evidence="2 3">AUSMDU00012715</strain>
    </source>
</reference>
<dbReference type="Pfam" id="PF05050">
    <property type="entry name" value="Methyltransf_21"/>
    <property type="match status" value="1"/>
</dbReference>
<dbReference type="InterPro" id="IPR052514">
    <property type="entry name" value="SAM-dependent_MTase"/>
</dbReference>
<keyword evidence="2" id="KW-0489">Methyltransferase</keyword>
<dbReference type="Proteomes" id="UP000500953">
    <property type="component" value="Chromosome"/>
</dbReference>
<gene>
    <name evidence="2" type="ORF">F6W96_20500</name>
</gene>
<accession>A0A6G9Z457</accession>
<evidence type="ECO:0000259" key="1">
    <source>
        <dbReference type="Pfam" id="PF05050"/>
    </source>
</evidence>
<name>A0A6G9Z457_9NOCA</name>
<dbReference type="PANTHER" id="PTHR34203:SF15">
    <property type="entry name" value="SLL1173 PROTEIN"/>
    <property type="match status" value="1"/>
</dbReference>
<dbReference type="InterPro" id="IPR029063">
    <property type="entry name" value="SAM-dependent_MTases_sf"/>
</dbReference>
<dbReference type="PANTHER" id="PTHR34203">
    <property type="entry name" value="METHYLTRANSFERASE, FKBM FAMILY PROTEIN"/>
    <property type="match status" value="1"/>
</dbReference>
<dbReference type="NCBIfam" id="TIGR01444">
    <property type="entry name" value="fkbM_fam"/>
    <property type="match status" value="1"/>
</dbReference>
<keyword evidence="2" id="KW-0808">Transferase</keyword>
<dbReference type="EMBL" id="CP046173">
    <property type="protein sequence ID" value="QIS20318.1"/>
    <property type="molecule type" value="Genomic_DNA"/>
</dbReference>
<dbReference type="CDD" id="cd02440">
    <property type="entry name" value="AdoMet_MTases"/>
    <property type="match status" value="1"/>
</dbReference>
<dbReference type="InterPro" id="IPR006342">
    <property type="entry name" value="FkbM_mtfrase"/>
</dbReference>
<dbReference type="GO" id="GO:0008168">
    <property type="term" value="F:methyltransferase activity"/>
    <property type="evidence" value="ECO:0007669"/>
    <property type="project" value="UniProtKB-KW"/>
</dbReference>
<organism evidence="2 3">
    <name type="scientific">Nocardia terpenica</name>
    <dbReference type="NCBI Taxonomy" id="455432"/>
    <lineage>
        <taxon>Bacteria</taxon>
        <taxon>Bacillati</taxon>
        <taxon>Actinomycetota</taxon>
        <taxon>Actinomycetes</taxon>
        <taxon>Mycobacteriales</taxon>
        <taxon>Nocardiaceae</taxon>
        <taxon>Nocardia</taxon>
    </lineage>
</organism>
<dbReference type="GO" id="GO:0032259">
    <property type="term" value="P:methylation"/>
    <property type="evidence" value="ECO:0007669"/>
    <property type="project" value="UniProtKB-KW"/>
</dbReference>
<sequence>MSKVTTLGNSFGRLAVPAARRMVRPMRPIVKTGAGRNISLSNGLTLWTPREIRAMAARYTVREIFEGERYRHPGFELAPGDNVIDIGANIGVFALWAAPRIPGGRILAVEPSPVVFDCLRRNVELNGLDRVDLVNAAVGRDGATLDFVYNSRWPTMGHAKGLSPSKVLLTNHKHDIYQQVPTVSLATMMDRYEMDRVHYLKVDCEGGEFDIFREMDSDHWRRIDKIGAEFHEFAPDLDRRELVQILEAEGFEVEITQNWWEKVNKVGSLWARRV</sequence>
<dbReference type="SUPFAM" id="SSF53335">
    <property type="entry name" value="S-adenosyl-L-methionine-dependent methyltransferases"/>
    <property type="match status" value="1"/>
</dbReference>
<dbReference type="AlphaFoldDB" id="A0A6G9Z457"/>
<protein>
    <submittedName>
        <fullName evidence="2">FkbM family methyltransferase</fullName>
    </submittedName>
</protein>
<feature type="domain" description="Methyltransferase FkbM" evidence="1">
    <location>
        <begin position="85"/>
        <end position="252"/>
    </location>
</feature>
<evidence type="ECO:0000313" key="2">
    <source>
        <dbReference type="EMBL" id="QIS20318.1"/>
    </source>
</evidence>